<feature type="domain" description="RRM Nup35-type" evidence="10">
    <location>
        <begin position="229"/>
        <end position="310"/>
    </location>
</feature>
<evidence type="ECO:0000256" key="2">
    <source>
        <dbReference type="ARBA" id="ARBA00022448"/>
    </source>
</evidence>
<evidence type="ECO:0000313" key="11">
    <source>
        <dbReference type="EMBL" id="KAG2222692.1"/>
    </source>
</evidence>
<dbReference type="GO" id="GO:0003676">
    <property type="term" value="F:nucleic acid binding"/>
    <property type="evidence" value="ECO:0007669"/>
    <property type="project" value="InterPro"/>
</dbReference>
<name>A0A8H7S4G1_9FUNG</name>
<dbReference type="GO" id="GO:0044615">
    <property type="term" value="C:nuclear pore nuclear basket"/>
    <property type="evidence" value="ECO:0007669"/>
    <property type="project" value="TreeGrafter"/>
</dbReference>
<dbReference type="OrthoDB" id="1733656at2759"/>
<feature type="compositionally biased region" description="Basic and acidic residues" evidence="9">
    <location>
        <begin position="197"/>
        <end position="219"/>
    </location>
</feature>
<protein>
    <recommendedName>
        <fullName evidence="10">RRM Nup35-type domain-containing protein</fullName>
    </recommendedName>
</protein>
<dbReference type="GO" id="GO:0006999">
    <property type="term" value="P:nuclear pore organization"/>
    <property type="evidence" value="ECO:0007669"/>
    <property type="project" value="TreeGrafter"/>
</dbReference>
<feature type="compositionally biased region" description="Low complexity" evidence="9">
    <location>
        <begin position="56"/>
        <end position="90"/>
    </location>
</feature>
<feature type="region of interest" description="Disordered" evidence="9">
    <location>
        <begin position="184"/>
        <end position="228"/>
    </location>
</feature>
<evidence type="ECO:0000256" key="4">
    <source>
        <dbReference type="ARBA" id="ARBA00022927"/>
    </source>
</evidence>
<keyword evidence="3 8" id="KW-0509">mRNA transport</keyword>
<dbReference type="Pfam" id="PF05172">
    <property type="entry name" value="RRM_Nup35"/>
    <property type="match status" value="1"/>
</dbReference>
<dbReference type="EMBL" id="JAEPRB010000077">
    <property type="protein sequence ID" value="KAG2222692.1"/>
    <property type="molecule type" value="Genomic_DNA"/>
</dbReference>
<evidence type="ECO:0000256" key="6">
    <source>
        <dbReference type="ARBA" id="ARBA00023132"/>
    </source>
</evidence>
<feature type="compositionally biased region" description="Polar residues" evidence="9">
    <location>
        <begin position="27"/>
        <end position="46"/>
    </location>
</feature>
<proteinExistence type="predicted"/>
<organism evidence="11 12">
    <name type="scientific">Circinella minor</name>
    <dbReference type="NCBI Taxonomy" id="1195481"/>
    <lineage>
        <taxon>Eukaryota</taxon>
        <taxon>Fungi</taxon>
        <taxon>Fungi incertae sedis</taxon>
        <taxon>Mucoromycota</taxon>
        <taxon>Mucoromycotina</taxon>
        <taxon>Mucoromycetes</taxon>
        <taxon>Mucorales</taxon>
        <taxon>Lichtheimiaceae</taxon>
        <taxon>Circinella</taxon>
    </lineage>
</organism>
<evidence type="ECO:0000256" key="3">
    <source>
        <dbReference type="ARBA" id="ARBA00022816"/>
    </source>
</evidence>
<dbReference type="InterPro" id="IPR012677">
    <property type="entry name" value="Nucleotide-bd_a/b_plait_sf"/>
</dbReference>
<feature type="compositionally biased region" description="Low complexity" evidence="9">
    <location>
        <begin position="1"/>
        <end position="26"/>
    </location>
</feature>
<dbReference type="GO" id="GO:0017056">
    <property type="term" value="F:structural constituent of nuclear pore"/>
    <property type="evidence" value="ECO:0007669"/>
    <property type="project" value="TreeGrafter"/>
</dbReference>
<keyword evidence="7 8" id="KW-0539">Nucleus</keyword>
<dbReference type="GO" id="GO:0044613">
    <property type="term" value="C:nuclear pore central transport channel"/>
    <property type="evidence" value="ECO:0007669"/>
    <property type="project" value="TreeGrafter"/>
</dbReference>
<dbReference type="SUPFAM" id="SSF54928">
    <property type="entry name" value="RNA-binding domain, RBD"/>
    <property type="match status" value="1"/>
</dbReference>
<keyword evidence="12" id="KW-1185">Reference proteome</keyword>
<evidence type="ECO:0000256" key="8">
    <source>
        <dbReference type="PROSITE-ProRule" id="PRU00804"/>
    </source>
</evidence>
<dbReference type="AlphaFoldDB" id="A0A8H7S4G1"/>
<evidence type="ECO:0000256" key="9">
    <source>
        <dbReference type="SAM" id="MobiDB-lite"/>
    </source>
</evidence>
<dbReference type="PROSITE" id="PS51472">
    <property type="entry name" value="RRM_NUP35"/>
    <property type="match status" value="1"/>
</dbReference>
<keyword evidence="5" id="KW-0811">Translocation</keyword>
<dbReference type="Proteomes" id="UP000646827">
    <property type="component" value="Unassembled WGS sequence"/>
</dbReference>
<accession>A0A8H7S4G1</accession>
<evidence type="ECO:0000256" key="1">
    <source>
        <dbReference type="ARBA" id="ARBA00004567"/>
    </source>
</evidence>
<dbReference type="GO" id="GO:0006607">
    <property type="term" value="P:NLS-bearing protein import into nucleus"/>
    <property type="evidence" value="ECO:0007669"/>
    <property type="project" value="TreeGrafter"/>
</dbReference>
<dbReference type="PANTHER" id="PTHR21527:SF6">
    <property type="entry name" value="NUCLEOPORIN NUP35"/>
    <property type="match status" value="1"/>
</dbReference>
<reference evidence="11 12" key="1">
    <citation type="submission" date="2020-12" db="EMBL/GenBank/DDBJ databases">
        <title>Metabolic potential, ecology and presence of endohyphal bacteria is reflected in genomic diversity of Mucoromycotina.</title>
        <authorList>
            <person name="Muszewska A."/>
            <person name="Okrasinska A."/>
            <person name="Steczkiewicz K."/>
            <person name="Drgas O."/>
            <person name="Orlowska M."/>
            <person name="Perlinska-Lenart U."/>
            <person name="Aleksandrzak-Piekarczyk T."/>
            <person name="Szatraj K."/>
            <person name="Zielenkiewicz U."/>
            <person name="Pilsyk S."/>
            <person name="Malc E."/>
            <person name="Mieczkowski P."/>
            <person name="Kruszewska J.S."/>
            <person name="Biernat P."/>
            <person name="Pawlowska J."/>
        </authorList>
    </citation>
    <scope>NUCLEOTIDE SEQUENCE [LARGE SCALE GENOMIC DNA]</scope>
    <source>
        <strain evidence="11 12">CBS 142.35</strain>
    </source>
</reference>
<evidence type="ECO:0000256" key="7">
    <source>
        <dbReference type="ARBA" id="ARBA00023242"/>
    </source>
</evidence>
<evidence type="ECO:0000256" key="5">
    <source>
        <dbReference type="ARBA" id="ARBA00023010"/>
    </source>
</evidence>
<gene>
    <name evidence="11" type="ORF">INT45_013506</name>
</gene>
<dbReference type="InterPro" id="IPR007846">
    <property type="entry name" value="RRM_NUP35_dom"/>
</dbReference>
<comment type="subcellular location">
    <subcellularLocation>
        <location evidence="1">Nucleus</location>
        <location evidence="1">Nuclear pore complex</location>
    </subcellularLocation>
</comment>
<dbReference type="GO" id="GO:0051028">
    <property type="term" value="P:mRNA transport"/>
    <property type="evidence" value="ECO:0007669"/>
    <property type="project" value="UniProtKB-UniRule"/>
</dbReference>
<keyword evidence="6 8" id="KW-0906">Nuclear pore complex</keyword>
<dbReference type="Gene3D" id="3.30.70.330">
    <property type="match status" value="1"/>
</dbReference>
<keyword evidence="2 8" id="KW-0813">Transport</keyword>
<evidence type="ECO:0000313" key="12">
    <source>
        <dbReference type="Proteomes" id="UP000646827"/>
    </source>
</evidence>
<dbReference type="GO" id="GO:0005543">
    <property type="term" value="F:phospholipid binding"/>
    <property type="evidence" value="ECO:0007669"/>
    <property type="project" value="TreeGrafter"/>
</dbReference>
<keyword evidence="4" id="KW-0653">Protein transport</keyword>
<comment type="caution">
    <text evidence="11">The sequence shown here is derived from an EMBL/GenBank/DDBJ whole genome shotgun (WGS) entry which is preliminary data.</text>
</comment>
<dbReference type="InterPro" id="IPR035979">
    <property type="entry name" value="RBD_domain_sf"/>
</dbReference>
<feature type="region of interest" description="Disordered" evidence="9">
    <location>
        <begin position="1"/>
        <end position="93"/>
    </location>
</feature>
<dbReference type="PANTHER" id="PTHR21527">
    <property type="entry name" value="NUCLEOPORIN NUP35"/>
    <property type="match status" value="1"/>
</dbReference>
<sequence>MFAQSSTTGIMSGTTATNTTTVSPQSSTSKSLFTEYDTSINSNANNKPLGVRSVGNNNNHTTNSNSNNNTSSNTMLFSSTSTSSSNNTSTIPLQPTLQKQDTTSFNMELATRSAPSSNYRGIWTQPPTFFRTSSSTSSLSIDSPNNSQDIIDMEMDPITSETTDNVVFGEGKSLLRFSINPEAKATGRKRQSSLQNNERRVSFKRTSIDEGKGKARADDGTQDTNAVDSEEAESIYVFGFARNTEQKVLGHFSSYGKIVNHEKSTLGNWIVIRFATPTSAQKALDSNGISINGDTDIIGVTRGTNNKKSQQSAIETAQDKIRKNSSRVIPFEQAKDLYKKPESAKKSSATGPAVNDGLGSGKAGLSVLNVPTVNSATGGDIKLIKDVGLLSRVKDFFGNW</sequence>
<evidence type="ECO:0000259" key="10">
    <source>
        <dbReference type="PROSITE" id="PS51472"/>
    </source>
</evidence>